<keyword evidence="2" id="KW-0812">Transmembrane</keyword>
<gene>
    <name evidence="4" type="ORF">CHIRRI_LOCUS14699</name>
</gene>
<evidence type="ECO:0000256" key="1">
    <source>
        <dbReference type="SAM" id="MobiDB-lite"/>
    </source>
</evidence>
<accession>A0A9N9X1A6</accession>
<dbReference type="AlphaFoldDB" id="A0A9N9X1A6"/>
<dbReference type="Proteomes" id="UP001153620">
    <property type="component" value="Chromosome 4"/>
</dbReference>
<keyword evidence="2" id="KW-1133">Transmembrane helix</keyword>
<reference evidence="4" key="2">
    <citation type="submission" date="2022-10" db="EMBL/GenBank/DDBJ databases">
        <authorList>
            <consortium name="ENA_rothamsted_submissions"/>
            <consortium name="culmorum"/>
            <person name="King R."/>
        </authorList>
    </citation>
    <scope>NUCLEOTIDE SEQUENCE</scope>
</reference>
<protein>
    <submittedName>
        <fullName evidence="4">Uncharacterized protein</fullName>
    </submittedName>
</protein>
<keyword evidence="2" id="KW-0472">Membrane</keyword>
<feature type="compositionally biased region" description="Basic and acidic residues" evidence="1">
    <location>
        <begin position="191"/>
        <end position="201"/>
    </location>
</feature>
<dbReference type="EMBL" id="OU895880">
    <property type="protein sequence ID" value="CAG9811892.1"/>
    <property type="molecule type" value="Genomic_DNA"/>
</dbReference>
<reference evidence="4" key="1">
    <citation type="submission" date="2022-01" db="EMBL/GenBank/DDBJ databases">
        <authorList>
            <person name="King R."/>
        </authorList>
    </citation>
    <scope>NUCLEOTIDE SEQUENCE</scope>
</reference>
<feature type="signal peptide" evidence="3">
    <location>
        <begin position="1"/>
        <end position="22"/>
    </location>
</feature>
<sequence>MLNKMSINFWILVILIISHTNGDHNIHDGIKQLTEQTESSAKKFTEMKSKLEIDIDEIKDLNEINENILKDFQTNLLIIDIINQSDLEKLVELQDQQLKAIEGSLPNIINEILKIDRKLDTWNGNSNEIFNEFEKIQEFIPIGLLSIFIFFIVLKIIVAKLINDNNDPHDKGKQLKSKARKANDNQSIVTHDYERPIQHPEQKYVNVNDDKKHDFGKKQSTLKNDSETSFDEKPVFFGFTNKLLDNDY</sequence>
<evidence type="ECO:0000313" key="5">
    <source>
        <dbReference type="Proteomes" id="UP001153620"/>
    </source>
</evidence>
<feature type="transmembrane region" description="Helical" evidence="2">
    <location>
        <begin position="139"/>
        <end position="158"/>
    </location>
</feature>
<evidence type="ECO:0000256" key="3">
    <source>
        <dbReference type="SAM" id="SignalP"/>
    </source>
</evidence>
<name>A0A9N9X1A6_9DIPT</name>
<feature type="chain" id="PRO_5040335749" evidence="3">
    <location>
        <begin position="23"/>
        <end position="248"/>
    </location>
</feature>
<feature type="region of interest" description="Disordered" evidence="1">
    <location>
        <begin position="169"/>
        <end position="201"/>
    </location>
</feature>
<proteinExistence type="predicted"/>
<evidence type="ECO:0000256" key="2">
    <source>
        <dbReference type="SAM" id="Phobius"/>
    </source>
</evidence>
<keyword evidence="3" id="KW-0732">Signal</keyword>
<organism evidence="4 5">
    <name type="scientific">Chironomus riparius</name>
    <dbReference type="NCBI Taxonomy" id="315576"/>
    <lineage>
        <taxon>Eukaryota</taxon>
        <taxon>Metazoa</taxon>
        <taxon>Ecdysozoa</taxon>
        <taxon>Arthropoda</taxon>
        <taxon>Hexapoda</taxon>
        <taxon>Insecta</taxon>
        <taxon>Pterygota</taxon>
        <taxon>Neoptera</taxon>
        <taxon>Endopterygota</taxon>
        <taxon>Diptera</taxon>
        <taxon>Nematocera</taxon>
        <taxon>Chironomoidea</taxon>
        <taxon>Chironomidae</taxon>
        <taxon>Chironominae</taxon>
        <taxon>Chironomus</taxon>
    </lineage>
</organism>
<keyword evidence="5" id="KW-1185">Reference proteome</keyword>
<evidence type="ECO:0000313" key="4">
    <source>
        <dbReference type="EMBL" id="CAG9811892.1"/>
    </source>
</evidence>